<feature type="compositionally biased region" description="Low complexity" evidence="1">
    <location>
        <begin position="38"/>
        <end position="51"/>
    </location>
</feature>
<feature type="compositionally biased region" description="Basic and acidic residues" evidence="1">
    <location>
        <begin position="228"/>
        <end position="242"/>
    </location>
</feature>
<feature type="region of interest" description="Disordered" evidence="1">
    <location>
        <begin position="30"/>
        <end position="62"/>
    </location>
</feature>
<sequence>MFAFGKPVFSLFHFTTMSNDFFQNLTSAGAEANDPGKSSLSSIIESASLSRSHSDPHSPHHLSLDPRTQILAIFFSPSAQSLTRFPQIPPSSSSLSCFPSTLPHSPPPLPKMTSSRHSHSATPILHPPTLPSSLLPIHDTAFSLHPASRRPEAVHRNDPTQPGLWSENIGRPDLGSLGDEKEARDCGGSSAWAGLAGDGGRKQPLGWTASAVVFWASDSEQLPSGCDARSDSECGCGEGREDTADESGEVPD</sequence>
<evidence type="ECO:0000313" key="3">
    <source>
        <dbReference type="Proteomes" id="UP001281761"/>
    </source>
</evidence>
<evidence type="ECO:0000256" key="1">
    <source>
        <dbReference type="SAM" id="MobiDB-lite"/>
    </source>
</evidence>
<proteinExistence type="predicted"/>
<feature type="region of interest" description="Disordered" evidence="1">
    <location>
        <begin position="220"/>
        <end position="252"/>
    </location>
</feature>
<feature type="region of interest" description="Disordered" evidence="1">
    <location>
        <begin position="96"/>
        <end position="122"/>
    </location>
</feature>
<keyword evidence="3" id="KW-1185">Reference proteome</keyword>
<feature type="compositionally biased region" description="Basic and acidic residues" evidence="1">
    <location>
        <begin position="52"/>
        <end position="62"/>
    </location>
</feature>
<protein>
    <submittedName>
        <fullName evidence="2">Uncharacterized protein</fullName>
    </submittedName>
</protein>
<feature type="compositionally biased region" description="Basic and acidic residues" evidence="1">
    <location>
        <begin position="149"/>
        <end position="158"/>
    </location>
</feature>
<dbReference type="EMBL" id="JARBJD010000018">
    <property type="protein sequence ID" value="KAK2961077.1"/>
    <property type="molecule type" value="Genomic_DNA"/>
</dbReference>
<organism evidence="2 3">
    <name type="scientific">Blattamonas nauphoetae</name>
    <dbReference type="NCBI Taxonomy" id="2049346"/>
    <lineage>
        <taxon>Eukaryota</taxon>
        <taxon>Metamonada</taxon>
        <taxon>Preaxostyla</taxon>
        <taxon>Oxymonadida</taxon>
        <taxon>Blattamonas</taxon>
    </lineage>
</organism>
<dbReference type="Proteomes" id="UP001281761">
    <property type="component" value="Unassembled WGS sequence"/>
</dbReference>
<comment type="caution">
    <text evidence="2">The sequence shown here is derived from an EMBL/GenBank/DDBJ whole genome shotgun (WGS) entry which is preliminary data.</text>
</comment>
<feature type="compositionally biased region" description="Acidic residues" evidence="1">
    <location>
        <begin position="243"/>
        <end position="252"/>
    </location>
</feature>
<reference evidence="2 3" key="1">
    <citation type="journal article" date="2022" name="bioRxiv">
        <title>Genomics of Preaxostyla Flagellates Illuminates Evolutionary Transitions and the Path Towards Mitochondrial Loss.</title>
        <authorList>
            <person name="Novak L.V.F."/>
            <person name="Treitli S.C."/>
            <person name="Pyrih J."/>
            <person name="Halakuc P."/>
            <person name="Pipaliya S.V."/>
            <person name="Vacek V."/>
            <person name="Brzon O."/>
            <person name="Soukal P."/>
            <person name="Eme L."/>
            <person name="Dacks J.B."/>
            <person name="Karnkowska A."/>
            <person name="Elias M."/>
            <person name="Hampl V."/>
        </authorList>
    </citation>
    <scope>NUCLEOTIDE SEQUENCE [LARGE SCALE GENOMIC DNA]</scope>
    <source>
        <strain evidence="2">NAU3</strain>
        <tissue evidence="2">Gut</tissue>
    </source>
</reference>
<name>A0ABQ9YBC7_9EUKA</name>
<evidence type="ECO:0000313" key="2">
    <source>
        <dbReference type="EMBL" id="KAK2961077.1"/>
    </source>
</evidence>
<feature type="region of interest" description="Disordered" evidence="1">
    <location>
        <begin position="148"/>
        <end position="189"/>
    </location>
</feature>
<accession>A0ABQ9YBC7</accession>
<gene>
    <name evidence="2" type="ORF">BLNAU_3845</name>
</gene>